<evidence type="ECO:0000313" key="2">
    <source>
        <dbReference type="EMBL" id="KAK0610932.1"/>
    </source>
</evidence>
<organism evidence="2 3">
    <name type="scientific">Immersiella caudata</name>
    <dbReference type="NCBI Taxonomy" id="314043"/>
    <lineage>
        <taxon>Eukaryota</taxon>
        <taxon>Fungi</taxon>
        <taxon>Dikarya</taxon>
        <taxon>Ascomycota</taxon>
        <taxon>Pezizomycotina</taxon>
        <taxon>Sordariomycetes</taxon>
        <taxon>Sordariomycetidae</taxon>
        <taxon>Sordariales</taxon>
        <taxon>Lasiosphaeriaceae</taxon>
        <taxon>Immersiella</taxon>
    </lineage>
</organism>
<proteinExistence type="predicted"/>
<comment type="caution">
    <text evidence="2">The sequence shown here is derived from an EMBL/GenBank/DDBJ whole genome shotgun (WGS) entry which is preliminary data.</text>
</comment>
<dbReference type="EMBL" id="JAULSU010000007">
    <property type="protein sequence ID" value="KAK0610932.1"/>
    <property type="molecule type" value="Genomic_DNA"/>
</dbReference>
<dbReference type="AlphaFoldDB" id="A0AA39WA04"/>
<reference evidence="2" key="1">
    <citation type="submission" date="2023-06" db="EMBL/GenBank/DDBJ databases">
        <title>Genome-scale phylogeny and comparative genomics of the fungal order Sordariales.</title>
        <authorList>
            <consortium name="Lawrence Berkeley National Laboratory"/>
            <person name="Hensen N."/>
            <person name="Bonometti L."/>
            <person name="Westerberg I."/>
            <person name="Brannstrom I.O."/>
            <person name="Guillou S."/>
            <person name="Cros-Aarteil S."/>
            <person name="Calhoun S."/>
            <person name="Haridas S."/>
            <person name="Kuo A."/>
            <person name="Mondo S."/>
            <person name="Pangilinan J."/>
            <person name="Riley R."/>
            <person name="Labutti K."/>
            <person name="Andreopoulos B."/>
            <person name="Lipzen A."/>
            <person name="Chen C."/>
            <person name="Yanf M."/>
            <person name="Daum C."/>
            <person name="Ng V."/>
            <person name="Clum A."/>
            <person name="Steindorff A."/>
            <person name="Ohm R."/>
            <person name="Martin F."/>
            <person name="Silar P."/>
            <person name="Natvig D."/>
            <person name="Lalanne C."/>
            <person name="Gautier V."/>
            <person name="Ament-Velasquez S.L."/>
            <person name="Kruys A."/>
            <person name="Hutchinson M.I."/>
            <person name="Powell A.J."/>
            <person name="Barry K."/>
            <person name="Miller A.N."/>
            <person name="Grigoriev I.V."/>
            <person name="Debuchy R."/>
            <person name="Gladieux P."/>
            <person name="Thoren M.H."/>
            <person name="Johannesson H."/>
        </authorList>
    </citation>
    <scope>NUCLEOTIDE SEQUENCE</scope>
    <source>
        <strain evidence="2">CBS 606.72</strain>
    </source>
</reference>
<name>A0AA39WA04_9PEZI</name>
<protein>
    <submittedName>
        <fullName evidence="2">Uncharacterized protein</fullName>
    </submittedName>
</protein>
<accession>A0AA39WA04</accession>
<gene>
    <name evidence="2" type="ORF">B0T14DRAFT_570863</name>
</gene>
<feature type="region of interest" description="Disordered" evidence="1">
    <location>
        <begin position="335"/>
        <end position="451"/>
    </location>
</feature>
<dbReference type="Proteomes" id="UP001175000">
    <property type="component" value="Unassembled WGS sequence"/>
</dbReference>
<keyword evidence="3" id="KW-1185">Reference proteome</keyword>
<sequence>MDATRTLREVTSLPIKSLPIPNKGQESRESGLSCAVILLRHMIGRCSRGNVNATVTEDALEINHLLAAALISDREETMQKAKEALAASQSTPESIPWAFETLISSDAVEKTVWQKKIARLWLPRWSIDAETKKPVLEPDCWKNAAELSIISWNGLNAGSLSEVCQDHVDRNRVVVPGGETRAACWPSVIRVHYTSENPEVRFRRDLWQLEISMQQLDLGKGKLQQFTDAETVSYRCIAAVRLRDQPEGTDSLRIYNSLGMEILPESRADRTLWGPKWNIQKEGKYQLFYVAVSDERFHVDRPKAEIAAKVWRTWETRKADAMSDSQSFSLWQTEATDEVPGATPPGPQTGVPGTLPSETQPAPLRESSPKAMTPQQHDEAAGGPPDKQVQPAVQREGTPKEDAAPRPGEMQPAIPRGDAPGAKTPAKNDRADGPFNRVMQLTLPVEAIQDR</sequence>
<evidence type="ECO:0000313" key="3">
    <source>
        <dbReference type="Proteomes" id="UP001175000"/>
    </source>
</evidence>
<evidence type="ECO:0000256" key="1">
    <source>
        <dbReference type="SAM" id="MobiDB-lite"/>
    </source>
</evidence>